<dbReference type="Pfam" id="PF03567">
    <property type="entry name" value="Sulfotransfer_2"/>
    <property type="match status" value="1"/>
</dbReference>
<dbReference type="OrthoDB" id="2019940at2759"/>
<dbReference type="GO" id="GO:0000139">
    <property type="term" value="C:Golgi membrane"/>
    <property type="evidence" value="ECO:0007669"/>
    <property type="project" value="UniProtKB-SubCell"/>
</dbReference>
<keyword evidence="5" id="KW-1133">Transmembrane helix</keyword>
<keyword evidence="4" id="KW-0812">Transmembrane</keyword>
<keyword evidence="7" id="KW-0472">Membrane</keyword>
<dbReference type="GO" id="GO:0008146">
    <property type="term" value="F:sulfotransferase activity"/>
    <property type="evidence" value="ECO:0000318"/>
    <property type="project" value="GO_Central"/>
</dbReference>
<keyword evidence="9" id="KW-0119">Carbohydrate metabolism</keyword>
<dbReference type="InterPro" id="IPR027417">
    <property type="entry name" value="P-loop_NTPase"/>
</dbReference>
<dbReference type="EC" id="2.8.2.-" evidence="9"/>
<reference evidence="10" key="1">
    <citation type="journal article" date="2020" name="Nat. Ecol. Evol.">
        <title>Deeply conserved synteny resolves early events in vertebrate evolution.</title>
        <authorList>
            <person name="Simakov O."/>
            <person name="Marletaz F."/>
            <person name="Yue J.X."/>
            <person name="O'Connell B."/>
            <person name="Jenkins J."/>
            <person name="Brandt A."/>
            <person name="Calef R."/>
            <person name="Tung C.H."/>
            <person name="Huang T.K."/>
            <person name="Schmutz J."/>
            <person name="Satoh N."/>
            <person name="Yu J.K."/>
            <person name="Putnam N.H."/>
            <person name="Green R.E."/>
            <person name="Rokhsar D.S."/>
        </authorList>
    </citation>
    <scope>NUCLEOTIDE SEQUENCE [LARGE SCALE GENOMIC DNA]</scope>
    <source>
        <strain evidence="10">S238N-H82</strain>
    </source>
</reference>
<evidence type="ECO:0000256" key="6">
    <source>
        <dbReference type="ARBA" id="ARBA00023034"/>
    </source>
</evidence>
<evidence type="ECO:0000256" key="5">
    <source>
        <dbReference type="ARBA" id="ARBA00022989"/>
    </source>
</evidence>
<keyword evidence="10" id="KW-1185">Reference proteome</keyword>
<dbReference type="RefSeq" id="XP_035687546.1">
    <property type="nucleotide sequence ID" value="XM_035831653.1"/>
</dbReference>
<dbReference type="OMA" id="ESTYNCE"/>
<protein>
    <recommendedName>
        <fullName evidence="9">Carbohydrate sulfotransferase</fullName>
        <ecNumber evidence="9">2.8.2.-</ecNumber>
    </recommendedName>
</protein>
<keyword evidence="6 9" id="KW-0333">Golgi apparatus</keyword>
<keyword evidence="8 9" id="KW-0325">Glycoprotein</keyword>
<evidence type="ECO:0000256" key="1">
    <source>
        <dbReference type="ARBA" id="ARBA00004323"/>
    </source>
</evidence>
<sequence length="262" mass="31314">FVFQLSLSRKFNNFIVIEKTKTVYCFIPKTGCTTTKLVFYNLEHDVNITDFEKDNSWIHRQTFTKLGSYSKEDIHIRLKTYNKFIVVRDPLERLVSAWLDKFVNSRSRWMYIHNYQRKTNTTYLQLITANGSASWKRHDDLPNVSFRDFIRAIIDQKYINGHWKTFYELCDPCQIEYDFIAHTDTLAEDFHLFFRKIGAVGKECILPRQHESRAERIVGNTFREVSAGDLRRIREIYKADFDMFGYSFDENLSLIKKYKDMP</sequence>
<dbReference type="GeneID" id="118423451"/>
<evidence type="ECO:0000256" key="2">
    <source>
        <dbReference type="ARBA" id="ARBA00006339"/>
    </source>
</evidence>
<organism evidence="10 11">
    <name type="scientific">Branchiostoma floridae</name>
    <name type="common">Florida lancelet</name>
    <name type="synonym">Amphioxus</name>
    <dbReference type="NCBI Taxonomy" id="7739"/>
    <lineage>
        <taxon>Eukaryota</taxon>
        <taxon>Metazoa</taxon>
        <taxon>Chordata</taxon>
        <taxon>Cephalochordata</taxon>
        <taxon>Leptocardii</taxon>
        <taxon>Amphioxiformes</taxon>
        <taxon>Branchiostomatidae</taxon>
        <taxon>Branchiostoma</taxon>
    </lineage>
</organism>
<evidence type="ECO:0000256" key="4">
    <source>
        <dbReference type="ARBA" id="ARBA00022692"/>
    </source>
</evidence>
<evidence type="ECO:0000256" key="7">
    <source>
        <dbReference type="ARBA" id="ARBA00023136"/>
    </source>
</evidence>
<dbReference type="PANTHER" id="PTHR12137">
    <property type="entry name" value="CARBOHYDRATE SULFOTRANSFERASE"/>
    <property type="match status" value="1"/>
</dbReference>
<gene>
    <name evidence="11" type="primary">LOC118423451</name>
</gene>
<dbReference type="GO" id="GO:0016051">
    <property type="term" value="P:carbohydrate biosynthetic process"/>
    <property type="evidence" value="ECO:0007669"/>
    <property type="project" value="InterPro"/>
</dbReference>
<evidence type="ECO:0000256" key="9">
    <source>
        <dbReference type="RuleBase" id="RU364020"/>
    </source>
</evidence>
<evidence type="ECO:0000256" key="3">
    <source>
        <dbReference type="ARBA" id="ARBA00022679"/>
    </source>
</evidence>
<keyword evidence="3 9" id="KW-0808">Transferase</keyword>
<dbReference type="Gene3D" id="3.40.50.300">
    <property type="entry name" value="P-loop containing nucleotide triphosphate hydrolases"/>
    <property type="match status" value="1"/>
</dbReference>
<dbReference type="InterPro" id="IPR005331">
    <property type="entry name" value="Sulfotransferase"/>
</dbReference>
<evidence type="ECO:0000313" key="10">
    <source>
        <dbReference type="Proteomes" id="UP000001554"/>
    </source>
</evidence>
<dbReference type="Proteomes" id="UP000001554">
    <property type="component" value="Chromosome 1"/>
</dbReference>
<accession>A0A9J7N159</accession>
<comment type="subcellular location">
    <subcellularLocation>
        <location evidence="1 9">Golgi apparatus membrane</location>
        <topology evidence="1 9">Single-pass type II membrane protein</topology>
    </subcellularLocation>
</comment>
<proteinExistence type="inferred from homology"/>
<reference evidence="11" key="2">
    <citation type="submission" date="2025-08" db="UniProtKB">
        <authorList>
            <consortium name="RefSeq"/>
        </authorList>
    </citation>
    <scope>IDENTIFICATION</scope>
    <source>
        <strain evidence="11">S238N-H82</strain>
        <tissue evidence="11">Testes</tissue>
    </source>
</reference>
<comment type="similarity">
    <text evidence="2 9">Belongs to the sulfotransferase 2 family.</text>
</comment>
<evidence type="ECO:0000313" key="11">
    <source>
        <dbReference type="RefSeq" id="XP_035687546.1"/>
    </source>
</evidence>
<evidence type="ECO:0000256" key="8">
    <source>
        <dbReference type="ARBA" id="ARBA00023180"/>
    </source>
</evidence>
<name>A0A9J7N159_BRAFL</name>
<dbReference type="KEGG" id="bfo:118423451"/>
<dbReference type="AlphaFoldDB" id="A0A9J7N159"/>
<dbReference type="InterPro" id="IPR018011">
    <property type="entry name" value="Carb_sulfotrans_8-10"/>
</dbReference>
<feature type="non-terminal residue" evidence="11">
    <location>
        <position position="1"/>
    </location>
</feature>
<keyword evidence="9" id="KW-0735">Signal-anchor</keyword>
<dbReference type="PANTHER" id="PTHR12137:SF33">
    <property type="entry name" value="CARBOHYDRATE SULFOTRANSFERASE 14"/>
    <property type="match status" value="1"/>
</dbReference>